<dbReference type="GeneID" id="26735964"/>
<evidence type="ECO:0000313" key="2">
    <source>
        <dbReference type="Proteomes" id="UP000067738"/>
    </source>
</evidence>
<sequence>MDNVLREILRENQFFEEMNENRFVPEYLGLIVNGVVIYNVNWVDIVDKELILMNKDIQTHPIASLMLENLNSLMIITDNGIKEIL</sequence>
<dbReference type="PATRIC" id="fig|230361.4.peg.1025"/>
<evidence type="ECO:0000313" key="1">
    <source>
        <dbReference type="EMBL" id="ALT68784.1"/>
    </source>
</evidence>
<dbReference type="Proteomes" id="UP000067738">
    <property type="component" value="Chromosome"/>
</dbReference>
<dbReference type="EMBL" id="CP011266">
    <property type="protein sequence ID" value="ALT68784.1"/>
    <property type="molecule type" value="Genomic_DNA"/>
</dbReference>
<accession>A0A0U3E750</accession>
<keyword evidence="2" id="KW-1185">Reference proteome</keyword>
<protein>
    <submittedName>
        <fullName evidence="1">Uncharacterized protein</fullName>
    </submittedName>
</protein>
<dbReference type="RefSeq" id="WP_058739074.1">
    <property type="nucleotide sequence ID" value="NZ_CP011266.1"/>
</dbReference>
<dbReference type="OrthoDB" id="75870at2157"/>
<dbReference type="KEGG" id="mmil:sm9_0995"/>
<name>A0A0U3E750_9EURY</name>
<dbReference type="AlphaFoldDB" id="A0A0U3E750"/>
<organism evidence="1 2">
    <name type="scientific">Methanobrevibacter millerae</name>
    <dbReference type="NCBI Taxonomy" id="230361"/>
    <lineage>
        <taxon>Archaea</taxon>
        <taxon>Methanobacteriati</taxon>
        <taxon>Methanobacteriota</taxon>
        <taxon>Methanomada group</taxon>
        <taxon>Methanobacteria</taxon>
        <taxon>Methanobacteriales</taxon>
        <taxon>Methanobacteriaceae</taxon>
        <taxon>Methanobrevibacter</taxon>
    </lineage>
</organism>
<proteinExistence type="predicted"/>
<gene>
    <name evidence="1" type="ORF">sm9_0995</name>
</gene>
<reference evidence="1 2" key="1">
    <citation type="submission" date="2015-04" db="EMBL/GenBank/DDBJ databases">
        <title>The complete genome sequence of the rumen methanogen Methanobrevibacter millerae SM9.</title>
        <authorList>
            <person name="Leahy S.C."/>
            <person name="Kelly W.J."/>
            <person name="Pacheco D.M."/>
            <person name="Li D."/>
            <person name="Altermann E."/>
            <person name="Attwood G.T."/>
        </authorList>
    </citation>
    <scope>NUCLEOTIDE SEQUENCE [LARGE SCALE GENOMIC DNA]</scope>
    <source>
        <strain evidence="1 2">SM9</strain>
    </source>
</reference>